<dbReference type="AlphaFoldDB" id="A0A8C6S4V4"/>
<feature type="region of interest" description="Disordered" evidence="1">
    <location>
        <begin position="123"/>
        <end position="162"/>
    </location>
</feature>
<feature type="compositionally biased region" description="Basic and acidic residues" evidence="1">
    <location>
        <begin position="146"/>
        <end position="162"/>
    </location>
</feature>
<feature type="compositionally biased region" description="Acidic residues" evidence="1">
    <location>
        <begin position="247"/>
        <end position="263"/>
    </location>
</feature>
<keyword evidence="3" id="KW-1185">Reference proteome</keyword>
<dbReference type="GO" id="GO:0030490">
    <property type="term" value="P:maturation of SSU-rRNA"/>
    <property type="evidence" value="ECO:0007669"/>
    <property type="project" value="TreeGrafter"/>
</dbReference>
<evidence type="ECO:0000256" key="1">
    <source>
        <dbReference type="SAM" id="MobiDB-lite"/>
    </source>
</evidence>
<feature type="compositionally biased region" description="Basic and acidic residues" evidence="1">
    <location>
        <begin position="191"/>
        <end position="206"/>
    </location>
</feature>
<proteinExistence type="predicted"/>
<feature type="compositionally biased region" description="Basic residues" evidence="1">
    <location>
        <begin position="134"/>
        <end position="145"/>
    </location>
</feature>
<dbReference type="PANTHER" id="PTHR23325:SF1">
    <property type="entry name" value="SERUM RESPONSE FACTOR-BINDING PROTEIN 1"/>
    <property type="match status" value="1"/>
</dbReference>
<dbReference type="InterPro" id="IPR037393">
    <property type="entry name" value="Bud22/SRFB1"/>
</dbReference>
<feature type="compositionally biased region" description="Basic and acidic residues" evidence="1">
    <location>
        <begin position="348"/>
        <end position="363"/>
    </location>
</feature>
<reference evidence="2" key="2">
    <citation type="submission" date="2025-09" db="UniProtKB">
        <authorList>
            <consortium name="Ensembl"/>
        </authorList>
    </citation>
    <scope>IDENTIFICATION</scope>
</reference>
<sequence>MAAPVLNLNNEVVKMRKEVKRVRALIIRKLTRHISALKKKKGKDADIERNQRRVARLLEEIHAIKTLVPDKVTKTALQENLIFEQVCKDPESSISDRAIARIATHPQFSKKIDGIKAAVKVFKEERSKEEKSSGKKKVEKTKKQRPHTDAAKESNDAEDKTVRSNIMKHCEADFVEASLDSSLSIIKVKVEQKSQEQETPKTDNRNKKISLVKHVEKTKPQNKSVEKKIAPKLLEVPLKSDMKAESDLDLSDGDEKEYFDDSTEERFHKQSSAESEESDNDFFVGKVSKFKKKKTKKLESRLKSKVTSLNSVFCASLARSKTGKGTGKGMQKDSDSKYNKPLLGNKTYGKEQKITRGREHVKDYVIPAQPLHPSWEASKKRKEQQGQILAFQGKR</sequence>
<accession>A0A8C6S4V4</accession>
<evidence type="ECO:0000313" key="2">
    <source>
        <dbReference type="Ensembl" id="ENSNMLP00000000325.1"/>
    </source>
</evidence>
<evidence type="ECO:0000313" key="3">
    <source>
        <dbReference type="Proteomes" id="UP000694523"/>
    </source>
</evidence>
<feature type="region of interest" description="Disordered" evidence="1">
    <location>
        <begin position="191"/>
        <end position="210"/>
    </location>
</feature>
<dbReference type="GO" id="GO:0005634">
    <property type="term" value="C:nucleus"/>
    <property type="evidence" value="ECO:0007669"/>
    <property type="project" value="TreeGrafter"/>
</dbReference>
<evidence type="ECO:0008006" key="4">
    <source>
        <dbReference type="Google" id="ProtNLM"/>
    </source>
</evidence>
<dbReference type="PANTHER" id="PTHR23325">
    <property type="entry name" value="SERUM RESPONSE FACTOR-BINDING"/>
    <property type="match status" value="1"/>
</dbReference>
<feature type="compositionally biased region" description="Basic and acidic residues" evidence="1">
    <location>
        <begin position="123"/>
        <end position="133"/>
    </location>
</feature>
<dbReference type="GO" id="GO:0030686">
    <property type="term" value="C:90S preribosome"/>
    <property type="evidence" value="ECO:0007669"/>
    <property type="project" value="TreeGrafter"/>
</dbReference>
<dbReference type="Proteomes" id="UP000694523">
    <property type="component" value="Unplaced"/>
</dbReference>
<feature type="region of interest" description="Disordered" evidence="1">
    <location>
        <begin position="320"/>
        <end position="395"/>
    </location>
</feature>
<feature type="region of interest" description="Disordered" evidence="1">
    <location>
        <begin position="237"/>
        <end position="280"/>
    </location>
</feature>
<dbReference type="Ensembl" id="ENSNMLT00000000392.1">
    <property type="protein sequence ID" value="ENSNMLP00000000325.1"/>
    <property type="gene ID" value="ENSNMLG00000000272.1"/>
</dbReference>
<reference evidence="2" key="1">
    <citation type="submission" date="2025-08" db="UniProtKB">
        <authorList>
            <consortium name="Ensembl"/>
        </authorList>
    </citation>
    <scope>IDENTIFICATION</scope>
</reference>
<name>A0A8C6S4V4_9GOBI</name>
<protein>
    <recommendedName>
        <fullName evidence="4">Serum response factor-binding protein 1</fullName>
    </recommendedName>
</protein>
<organism evidence="2 3">
    <name type="scientific">Neogobius melanostomus</name>
    <name type="common">round goby</name>
    <dbReference type="NCBI Taxonomy" id="47308"/>
    <lineage>
        <taxon>Eukaryota</taxon>
        <taxon>Metazoa</taxon>
        <taxon>Chordata</taxon>
        <taxon>Craniata</taxon>
        <taxon>Vertebrata</taxon>
        <taxon>Euteleostomi</taxon>
        <taxon>Actinopterygii</taxon>
        <taxon>Neopterygii</taxon>
        <taxon>Teleostei</taxon>
        <taxon>Neoteleostei</taxon>
        <taxon>Acanthomorphata</taxon>
        <taxon>Gobiaria</taxon>
        <taxon>Gobiiformes</taxon>
        <taxon>Gobioidei</taxon>
        <taxon>Gobiidae</taxon>
        <taxon>Benthophilinae</taxon>
        <taxon>Neogobiini</taxon>
        <taxon>Neogobius</taxon>
    </lineage>
</organism>